<reference evidence="1 2" key="1">
    <citation type="journal article" date="2018" name="IMA Fungus">
        <title>IMA Genome-F 9: Draft genome sequence of Annulohypoxylon stygium, Aspergillus mulundensis, Berkeleyomyces basicola (syn. Thielaviopsis basicola), Ceratocystis smalleyi, two Cercospora beticola strains, Coleophoma cylindrospora, Fusarium fracticaudum, Phialophora cf. hyalina, and Morchella septimelata.</title>
        <authorList>
            <person name="Wingfield B.D."/>
            <person name="Bills G.F."/>
            <person name="Dong Y."/>
            <person name="Huang W."/>
            <person name="Nel W.J."/>
            <person name="Swalarsk-Parry B.S."/>
            <person name="Vaghefi N."/>
            <person name="Wilken P.M."/>
            <person name="An Z."/>
            <person name="de Beer Z.W."/>
            <person name="De Vos L."/>
            <person name="Chen L."/>
            <person name="Duong T.A."/>
            <person name="Gao Y."/>
            <person name="Hammerbacher A."/>
            <person name="Kikkert J.R."/>
            <person name="Li Y."/>
            <person name="Li H."/>
            <person name="Li K."/>
            <person name="Li Q."/>
            <person name="Liu X."/>
            <person name="Ma X."/>
            <person name="Naidoo K."/>
            <person name="Pethybridge S.J."/>
            <person name="Sun J."/>
            <person name="Steenkamp E.T."/>
            <person name="van der Nest M.A."/>
            <person name="van Wyk S."/>
            <person name="Wingfield M.J."/>
            <person name="Xiong C."/>
            <person name="Yue Q."/>
            <person name="Zhang X."/>
        </authorList>
    </citation>
    <scope>NUCLEOTIDE SEQUENCE [LARGE SCALE GENOMIC DNA]</scope>
    <source>
        <strain evidence="1 2">DSM 5745</strain>
    </source>
</reference>
<comment type="caution">
    <text evidence="1">The sequence shown here is derived from an EMBL/GenBank/DDBJ whole genome shotgun (WGS) entry which is preliminary data.</text>
</comment>
<dbReference type="GeneID" id="38114727"/>
<dbReference type="Gene3D" id="3.80.10.10">
    <property type="entry name" value="Ribonuclease Inhibitor"/>
    <property type="match status" value="1"/>
</dbReference>
<dbReference type="Proteomes" id="UP000256690">
    <property type="component" value="Unassembled WGS sequence"/>
</dbReference>
<dbReference type="AlphaFoldDB" id="A0A3D8SCZ6"/>
<dbReference type="RefSeq" id="XP_026605369.1">
    <property type="nucleotide sequence ID" value="XM_026746373.1"/>
</dbReference>
<proteinExistence type="predicted"/>
<protein>
    <submittedName>
        <fullName evidence="1">Uncharacterized protein</fullName>
    </submittedName>
</protein>
<dbReference type="SUPFAM" id="SSF52047">
    <property type="entry name" value="RNI-like"/>
    <property type="match status" value="1"/>
</dbReference>
<sequence length="392" mass="44051">MARTDKIGMDDLPQELIDQIVREAFITTTNKNDTRTMLRLRKLNRSFYHSATPLLFQSISIHINRVCGLFETDWRPFGTLQNNAHFVQDVTITGFTRSDTGKLDIEMADIFHIRSALEGIPHFLKRLPNLSGLHFDLQPDCNGIITSEVRAALAEAVQSTLAVYFPVNMQRLHLNPLDVLVPVSEAEAEAQMLASQPVLRYALEAGGEIESRYRNLVSQSYLRRAIPSLQELTLASGLWRKGSKPERGIYHALADADSLQRLKVSRLVNDEGPSLSLLPRCAPLRHLVLERSSFPENELVAVLENFACRLETLVVDNVRVADGCWESVLETTFGKCCRLREFQIAESLLCAVEDQFFGCGGRHLRGCGGAACYHELELMRAFRDARVLARKG</sequence>
<keyword evidence="2" id="KW-1185">Reference proteome</keyword>
<gene>
    <name evidence="1" type="ORF">DSM5745_04357</name>
</gene>
<accession>A0A3D8SCZ6</accession>
<dbReference type="InterPro" id="IPR032675">
    <property type="entry name" value="LRR_dom_sf"/>
</dbReference>
<dbReference type="EMBL" id="PVWQ01000004">
    <property type="protein sequence ID" value="RDW84031.1"/>
    <property type="molecule type" value="Genomic_DNA"/>
</dbReference>
<organism evidence="1 2">
    <name type="scientific">Aspergillus mulundensis</name>
    <dbReference type="NCBI Taxonomy" id="1810919"/>
    <lineage>
        <taxon>Eukaryota</taxon>
        <taxon>Fungi</taxon>
        <taxon>Dikarya</taxon>
        <taxon>Ascomycota</taxon>
        <taxon>Pezizomycotina</taxon>
        <taxon>Eurotiomycetes</taxon>
        <taxon>Eurotiomycetidae</taxon>
        <taxon>Eurotiales</taxon>
        <taxon>Aspergillaceae</taxon>
        <taxon>Aspergillus</taxon>
        <taxon>Aspergillus subgen. Nidulantes</taxon>
    </lineage>
</organism>
<evidence type="ECO:0000313" key="1">
    <source>
        <dbReference type="EMBL" id="RDW84031.1"/>
    </source>
</evidence>
<name>A0A3D8SCZ6_9EURO</name>
<evidence type="ECO:0000313" key="2">
    <source>
        <dbReference type="Proteomes" id="UP000256690"/>
    </source>
</evidence>